<protein>
    <recommendedName>
        <fullName evidence="4">DUF3558 domain-containing protein</fullName>
    </recommendedName>
</protein>
<organism evidence="2 3">
    <name type="scientific">Corynebacterium macginleyi</name>
    <dbReference type="NCBI Taxonomy" id="38290"/>
    <lineage>
        <taxon>Bacteria</taxon>
        <taxon>Bacillati</taxon>
        <taxon>Actinomycetota</taxon>
        <taxon>Actinomycetes</taxon>
        <taxon>Mycobacteriales</taxon>
        <taxon>Corynebacteriaceae</taxon>
        <taxon>Corynebacterium</taxon>
    </lineage>
</organism>
<dbReference type="EMBL" id="REGC01000010">
    <property type="protein sequence ID" value="RMB58650.1"/>
    <property type="molecule type" value="Genomic_DNA"/>
</dbReference>
<feature type="signal peptide" evidence="1">
    <location>
        <begin position="1"/>
        <end position="23"/>
    </location>
</feature>
<gene>
    <name evidence="2" type="ORF">D9543_08065</name>
</gene>
<accession>A0A3M0G105</accession>
<dbReference type="AlphaFoldDB" id="A0A3M0G105"/>
<evidence type="ECO:0000313" key="2">
    <source>
        <dbReference type="EMBL" id="RMB58650.1"/>
    </source>
</evidence>
<evidence type="ECO:0008006" key="4">
    <source>
        <dbReference type="Google" id="ProtNLM"/>
    </source>
</evidence>
<keyword evidence="1" id="KW-0732">Signal</keyword>
<name>A0A3M0G105_9CORY</name>
<sequence>MNHRIFSLPLAILALGAGLVACADGTTNRGCSPIELSELRTSLPDTLIGANQDPISSSDEDDSFSVLYGGDSPEKISVLGTKYESDNEAVCPADPDAAAERYLELVEEDIDKQNAAQGRAGNKYQPFDFTAADRHFYCSAWEVEGTISTTCVTTVHDAAVNYYLHRDSESLEAEQSRMQDIGEELAGSFTNLD</sequence>
<proteinExistence type="predicted"/>
<feature type="chain" id="PRO_5018022512" description="DUF3558 domain-containing protein" evidence="1">
    <location>
        <begin position="24"/>
        <end position="193"/>
    </location>
</feature>
<dbReference type="PROSITE" id="PS51257">
    <property type="entry name" value="PROKAR_LIPOPROTEIN"/>
    <property type="match status" value="1"/>
</dbReference>
<dbReference type="RefSeq" id="WP_121911092.1">
    <property type="nucleotide sequence ID" value="NZ_CP069516.1"/>
</dbReference>
<dbReference type="GeneID" id="92746474"/>
<evidence type="ECO:0000256" key="1">
    <source>
        <dbReference type="SAM" id="SignalP"/>
    </source>
</evidence>
<reference evidence="2 3" key="1">
    <citation type="submission" date="2018-10" db="EMBL/GenBank/DDBJ databases">
        <title>Corynebacterium macginleyi genome sequencing and assembly of the type strain and two clinical samples.</title>
        <authorList>
            <person name="Bernier A.-M."/>
            <person name="Bernard K."/>
        </authorList>
    </citation>
    <scope>NUCLEOTIDE SEQUENCE [LARGE SCALE GENOMIC DNA]</scope>
    <source>
        <strain evidence="2 3">NML 120205</strain>
    </source>
</reference>
<evidence type="ECO:0000313" key="3">
    <source>
        <dbReference type="Proteomes" id="UP000270649"/>
    </source>
</evidence>
<comment type="caution">
    <text evidence="2">The sequence shown here is derived from an EMBL/GenBank/DDBJ whole genome shotgun (WGS) entry which is preliminary data.</text>
</comment>
<dbReference type="Proteomes" id="UP000270649">
    <property type="component" value="Unassembled WGS sequence"/>
</dbReference>